<dbReference type="OrthoDB" id="4774865at2"/>
<sequence length="451" mass="49198">MLSIAVGEALDAIDAARTTLAKLDLSGLTVAELLEIAARCEKDARHDDVIRHDLSHELHQRDVSELGGAAHKVLADWLRITPAEAKRRARVTEPLAPRVTLTGEPMAPHQPGTAAAWRAGGLDREHVRVIQRFLGDLPWDVPGPVREKSEEFLAEHAVLLRPDQLARLADRLALEINPDGEFSDEDRARKRSFVLSRQRPDGMSEARLSVTPELRSYLEVVLAKFAKPGMCNPADQTAVIDGEPVPAQIEGDTRTMGQRHHDALTAVLRSTLGNPKLGQHNGLPVTVIVSTTVQELQNKTGHGITGGGSMLPITDVIRMARHSYHYLALFDGVTGQALWLGRSKRIASADQRIVLHAKDRGCTAPGCTVPGYNAQVHHAAKDWSDGGATNIDDLGFACPSDNQLVETGGWTTRKLPSGDTEWIPPPHLPFLSGGVNTYHHPERFLPKDPQT</sequence>
<name>A0A255DAV5_9MYCO</name>
<protein>
    <submittedName>
        <fullName evidence="2">Maturase</fullName>
    </submittedName>
</protein>
<keyword evidence="3" id="KW-1185">Reference proteome</keyword>
<evidence type="ECO:0000313" key="2">
    <source>
        <dbReference type="EMBL" id="OYN75761.1"/>
    </source>
</evidence>
<gene>
    <name evidence="2" type="ORF">CG716_24355</name>
</gene>
<dbReference type="Proteomes" id="UP000216063">
    <property type="component" value="Unassembled WGS sequence"/>
</dbReference>
<feature type="domain" description="DUF222" evidence="1">
    <location>
        <begin position="36"/>
        <end position="359"/>
    </location>
</feature>
<dbReference type="AlphaFoldDB" id="A0A255DAV5"/>
<evidence type="ECO:0000313" key="3">
    <source>
        <dbReference type="Proteomes" id="UP000216063"/>
    </source>
</evidence>
<dbReference type="CDD" id="cd00085">
    <property type="entry name" value="HNHc"/>
    <property type="match status" value="1"/>
</dbReference>
<proteinExistence type="predicted"/>
<accession>A0A255DAV5</accession>
<dbReference type="RefSeq" id="WP_094483698.1">
    <property type="nucleotide sequence ID" value="NZ_JACKSC010000440.1"/>
</dbReference>
<reference evidence="2 3" key="1">
    <citation type="submission" date="2017-07" db="EMBL/GenBank/DDBJ databases">
        <title>The new phylogeny of genus Mycobacterium.</title>
        <authorList>
            <person name="Tortoli E."/>
            <person name="Trovato A."/>
            <person name="Cirillo D.M."/>
        </authorList>
    </citation>
    <scope>NUCLEOTIDE SEQUENCE [LARGE SCALE GENOMIC DNA]</scope>
    <source>
        <strain evidence="2 3">ATCC 33027</strain>
    </source>
</reference>
<dbReference type="InterPro" id="IPR003870">
    <property type="entry name" value="DUF222"/>
</dbReference>
<dbReference type="Pfam" id="PF02720">
    <property type="entry name" value="DUF222"/>
    <property type="match status" value="1"/>
</dbReference>
<evidence type="ECO:0000259" key="1">
    <source>
        <dbReference type="Pfam" id="PF02720"/>
    </source>
</evidence>
<comment type="caution">
    <text evidence="2">The sequence shown here is derived from an EMBL/GenBank/DDBJ whole genome shotgun (WGS) entry which is preliminary data.</text>
</comment>
<organism evidence="2 3">
    <name type="scientific">Mycolicibacterium sphagni</name>
    <dbReference type="NCBI Taxonomy" id="1786"/>
    <lineage>
        <taxon>Bacteria</taxon>
        <taxon>Bacillati</taxon>
        <taxon>Actinomycetota</taxon>
        <taxon>Actinomycetes</taxon>
        <taxon>Mycobacteriales</taxon>
        <taxon>Mycobacteriaceae</taxon>
        <taxon>Mycolicibacterium</taxon>
    </lineage>
</organism>
<dbReference type="InterPro" id="IPR003615">
    <property type="entry name" value="HNH_nuc"/>
</dbReference>
<dbReference type="EMBL" id="NOZR01000026">
    <property type="protein sequence ID" value="OYN75761.1"/>
    <property type="molecule type" value="Genomic_DNA"/>
</dbReference>